<dbReference type="Proteomes" id="UP001180616">
    <property type="component" value="Chromosome"/>
</dbReference>
<evidence type="ECO:0000313" key="2">
    <source>
        <dbReference type="Proteomes" id="UP001180616"/>
    </source>
</evidence>
<protein>
    <submittedName>
        <fullName evidence="1">Formate dehydrogenase accessory protein FdhE</fullName>
    </submittedName>
</protein>
<dbReference type="EMBL" id="CP133659">
    <property type="protein sequence ID" value="WMW66209.1"/>
    <property type="molecule type" value="Genomic_DNA"/>
</dbReference>
<name>A0ABY9R667_9BACT</name>
<accession>A0ABY9R667</accession>
<dbReference type="InterPro" id="IPR024064">
    <property type="entry name" value="FdhE-like_sf"/>
</dbReference>
<keyword evidence="2" id="KW-1185">Reference proteome</keyword>
<evidence type="ECO:0000313" key="1">
    <source>
        <dbReference type="EMBL" id="WMW66209.1"/>
    </source>
</evidence>
<proteinExistence type="predicted"/>
<dbReference type="Gene3D" id="3.90.1670.10">
    <property type="entry name" value="FdhE-like domain"/>
    <property type="match status" value="1"/>
</dbReference>
<dbReference type="InterPro" id="IPR006452">
    <property type="entry name" value="Formate_DH_accessory"/>
</dbReference>
<dbReference type="PANTHER" id="PTHR37689:SF1">
    <property type="entry name" value="PROTEIN FDHE"/>
    <property type="match status" value="1"/>
</dbReference>
<sequence>MATKRQSVADTLADVTTRRPVLEPVLRVFEPLLSAGDALAGKLAESVRDAGLRLPELQWDRAQQGVSLLAGVSPAGASGPMRQAAEELLPLLTTIEAVAPHAEALRAFFLRPVEAPAEAPVASNDTRDALAEAVVAGRSIESIAGDGGVEPEVLAFVTGFVLSPVLHAMVANALPEDGEAPWDRDGAWQQGYCPVCGAFPTIAWLDKPMLDEKNAYLAGGGGKKHLHCSQCAAGWKFLRGACPSCGKEASGTMEMLRETEASRGERLDWCTKCNSYCPTVDLREREAVPNLDALALGMMHLDMVAARKKLRPLRPSFWNMY</sequence>
<reference evidence="1" key="1">
    <citation type="submission" date="2023-09" db="EMBL/GenBank/DDBJ databases">
        <authorList>
            <consortium name="CW5 consortium"/>
            <person name="Lu C.-W."/>
        </authorList>
    </citation>
    <scope>NUCLEOTIDE SEQUENCE</scope>
    <source>
        <strain evidence="1">KPS</strain>
    </source>
</reference>
<dbReference type="SUPFAM" id="SSF144020">
    <property type="entry name" value="FdhE-like"/>
    <property type="match status" value="1"/>
</dbReference>
<dbReference type="CDD" id="cd16341">
    <property type="entry name" value="FdhE"/>
    <property type="match status" value="1"/>
</dbReference>
<dbReference type="PANTHER" id="PTHR37689">
    <property type="entry name" value="PROTEIN FDHE"/>
    <property type="match status" value="1"/>
</dbReference>
<organism evidence="1 2">
    <name type="scientific">Nitratidesulfovibrio liaohensis</name>
    <dbReference type="NCBI Taxonomy" id="2604158"/>
    <lineage>
        <taxon>Bacteria</taxon>
        <taxon>Pseudomonadati</taxon>
        <taxon>Thermodesulfobacteriota</taxon>
        <taxon>Desulfovibrionia</taxon>
        <taxon>Desulfovibrionales</taxon>
        <taxon>Desulfovibrionaceae</taxon>
        <taxon>Nitratidesulfovibrio</taxon>
    </lineage>
</organism>
<gene>
    <name evidence="1" type="ORF">KPS_000771</name>
</gene>
<dbReference type="RefSeq" id="WP_309542117.1">
    <property type="nucleotide sequence ID" value="NZ_CP133659.1"/>
</dbReference>